<comment type="subcellular location">
    <subcellularLocation>
        <location evidence="1">Cell membrane</location>
        <topology evidence="1">Multi-pass membrane protein</topology>
    </subcellularLocation>
</comment>
<feature type="transmembrane region" description="Helical" evidence="6">
    <location>
        <begin position="241"/>
        <end position="260"/>
    </location>
</feature>
<dbReference type="PANTHER" id="PTHR47089">
    <property type="entry name" value="ABC TRANSPORTER, PERMEASE PROTEIN"/>
    <property type="match status" value="1"/>
</dbReference>
<keyword evidence="2" id="KW-1003">Cell membrane</keyword>
<comment type="caution">
    <text evidence="7">The sequence shown here is derived from an EMBL/GenBank/DDBJ whole genome shotgun (WGS) entry which is preliminary data.</text>
</comment>
<keyword evidence="5 6" id="KW-0472">Membrane</keyword>
<evidence type="ECO:0000256" key="2">
    <source>
        <dbReference type="ARBA" id="ARBA00022475"/>
    </source>
</evidence>
<dbReference type="GO" id="GO:0005886">
    <property type="term" value="C:plasma membrane"/>
    <property type="evidence" value="ECO:0007669"/>
    <property type="project" value="UniProtKB-SubCell"/>
</dbReference>
<dbReference type="HOGENOM" id="CLU_040769_0_3_9"/>
<keyword evidence="8" id="KW-1185">Reference proteome</keyword>
<dbReference type="RefSeq" id="WP_006782781.1">
    <property type="nucleotide sequence ID" value="NZ_CP040506.1"/>
</dbReference>
<name>G5IMR5_9FIRM</name>
<dbReference type="Pfam" id="PF02653">
    <property type="entry name" value="BPD_transp_2"/>
    <property type="match status" value="1"/>
</dbReference>
<dbReference type="PANTHER" id="PTHR47089:SF1">
    <property type="entry name" value="GUANOSINE ABC TRANSPORTER PERMEASE PROTEIN NUPP"/>
    <property type="match status" value="1"/>
</dbReference>
<evidence type="ECO:0008006" key="9">
    <source>
        <dbReference type="Google" id="ProtNLM"/>
    </source>
</evidence>
<dbReference type="OrthoDB" id="45037at2"/>
<dbReference type="InterPro" id="IPR001851">
    <property type="entry name" value="ABC_transp_permease"/>
</dbReference>
<evidence type="ECO:0000256" key="5">
    <source>
        <dbReference type="ARBA" id="ARBA00023136"/>
    </source>
</evidence>
<proteinExistence type="predicted"/>
<evidence type="ECO:0000256" key="1">
    <source>
        <dbReference type="ARBA" id="ARBA00004651"/>
    </source>
</evidence>
<feature type="transmembrane region" description="Helical" evidence="6">
    <location>
        <begin position="191"/>
        <end position="211"/>
    </location>
</feature>
<feature type="transmembrane region" description="Helical" evidence="6">
    <location>
        <begin position="143"/>
        <end position="164"/>
    </location>
</feature>
<feature type="transmembrane region" description="Helical" evidence="6">
    <location>
        <begin position="280"/>
        <end position="303"/>
    </location>
</feature>
<feature type="transmembrane region" description="Helical" evidence="6">
    <location>
        <begin position="108"/>
        <end position="131"/>
    </location>
</feature>
<organism evidence="7 8">
    <name type="scientific">Hungatella hathewayi WAL-18680</name>
    <dbReference type="NCBI Taxonomy" id="742737"/>
    <lineage>
        <taxon>Bacteria</taxon>
        <taxon>Bacillati</taxon>
        <taxon>Bacillota</taxon>
        <taxon>Clostridia</taxon>
        <taxon>Lachnospirales</taxon>
        <taxon>Lachnospiraceae</taxon>
        <taxon>Hungatella</taxon>
    </lineage>
</organism>
<evidence type="ECO:0000256" key="3">
    <source>
        <dbReference type="ARBA" id="ARBA00022692"/>
    </source>
</evidence>
<dbReference type="GO" id="GO:0022857">
    <property type="term" value="F:transmembrane transporter activity"/>
    <property type="evidence" value="ECO:0007669"/>
    <property type="project" value="InterPro"/>
</dbReference>
<gene>
    <name evidence="7" type="ORF">HMPREF9473_04793</name>
</gene>
<accession>G5IMR5</accession>
<dbReference type="EMBL" id="ADLN01000120">
    <property type="protein sequence ID" value="EHI57684.1"/>
    <property type="molecule type" value="Genomic_DNA"/>
</dbReference>
<feature type="transmembrane region" description="Helical" evidence="6">
    <location>
        <begin position="315"/>
        <end position="334"/>
    </location>
</feature>
<keyword evidence="4 6" id="KW-1133">Transmembrane helix</keyword>
<dbReference type="CDD" id="cd06580">
    <property type="entry name" value="TM_PBP1_transp_TpRbsC_like"/>
    <property type="match status" value="1"/>
</dbReference>
<evidence type="ECO:0000313" key="7">
    <source>
        <dbReference type="EMBL" id="EHI57684.1"/>
    </source>
</evidence>
<sequence>MRGKEKFSHNASNYLISIVLVLIIASVLILIQGSNPIEAFYEMVNGALGSTSAIASSIRWSTPVIISSMAAVVAQKSGINNLGIEGQIYFGALTSAMVGAYVQGPGYVVIPLAILAGATAGLLYAVVPAILKVYWNIDEMITTLMLNYVAIQVTEYLTMMIMGLSSDTNPDMIATPEIQESARLTRIMPPYQASTGIFIGLGIAVVIFILYKYTRVGYEWKMIGRNRIFAKYGGIRHLKNYFIIFLCSGAIAGVCGAVEILGPHLRFRTNFSSNMGWDGIMVALVAKNNPAAAVVVAIVWGMIKAGSMSMERMTSVNRILVTLVQALFVLFITVDFRTTFQKALKKWNAKEG</sequence>
<dbReference type="PATRIC" id="fig|742737.3.peg.4781"/>
<keyword evidence="3 6" id="KW-0812">Transmembrane</keyword>
<evidence type="ECO:0000256" key="4">
    <source>
        <dbReference type="ARBA" id="ARBA00022989"/>
    </source>
</evidence>
<protein>
    <recommendedName>
        <fullName evidence="9">ABC transporter permease</fullName>
    </recommendedName>
</protein>
<feature type="transmembrane region" description="Helical" evidence="6">
    <location>
        <begin position="12"/>
        <end position="33"/>
    </location>
</feature>
<reference evidence="7 8" key="1">
    <citation type="submission" date="2011-08" db="EMBL/GenBank/DDBJ databases">
        <title>The Genome Sequence of Clostridium hathewayi WAL-18680.</title>
        <authorList>
            <consortium name="The Broad Institute Genome Sequencing Platform"/>
            <person name="Earl A."/>
            <person name="Ward D."/>
            <person name="Feldgarden M."/>
            <person name="Gevers D."/>
            <person name="Finegold S.M."/>
            <person name="Summanen P.H."/>
            <person name="Molitoris D.R."/>
            <person name="Song M."/>
            <person name="Daigneault M."/>
            <person name="Allen-Vercoe E."/>
            <person name="Young S.K."/>
            <person name="Zeng Q."/>
            <person name="Gargeya S."/>
            <person name="Fitzgerald M."/>
            <person name="Haas B."/>
            <person name="Abouelleil A."/>
            <person name="Alvarado L."/>
            <person name="Arachchi H.M."/>
            <person name="Berlin A."/>
            <person name="Brown A."/>
            <person name="Chapman S.B."/>
            <person name="Chen Z."/>
            <person name="Dunbar C."/>
            <person name="Freedman E."/>
            <person name="Gearin G."/>
            <person name="Gellesch M."/>
            <person name="Goldberg J."/>
            <person name="Griggs A."/>
            <person name="Gujja S."/>
            <person name="Heiman D."/>
            <person name="Howarth C."/>
            <person name="Larson L."/>
            <person name="Lui A."/>
            <person name="MacDonald P.J.P."/>
            <person name="Montmayeur A."/>
            <person name="Murphy C."/>
            <person name="Neiman D."/>
            <person name="Pearson M."/>
            <person name="Priest M."/>
            <person name="Roberts A."/>
            <person name="Saif S."/>
            <person name="Shea T."/>
            <person name="Shenoy N."/>
            <person name="Sisk P."/>
            <person name="Stolte C."/>
            <person name="Sykes S."/>
            <person name="Wortman J."/>
            <person name="Nusbaum C."/>
            <person name="Birren B."/>
        </authorList>
    </citation>
    <scope>NUCLEOTIDE SEQUENCE [LARGE SCALE GENOMIC DNA]</scope>
    <source>
        <strain evidence="7 8">WAL-18680</strain>
    </source>
</reference>
<dbReference type="Proteomes" id="UP000005384">
    <property type="component" value="Unassembled WGS sequence"/>
</dbReference>
<evidence type="ECO:0000256" key="6">
    <source>
        <dbReference type="SAM" id="Phobius"/>
    </source>
</evidence>
<evidence type="ECO:0000313" key="8">
    <source>
        <dbReference type="Proteomes" id="UP000005384"/>
    </source>
</evidence>
<dbReference type="AlphaFoldDB" id="G5IMR5"/>